<sequence>MISLEKVQQSELAQIHFLQKVAFESLYDTYQDEGSPFKQTQASLLAKFNRPLECYFFIKQQDKRIGYLRVVMDDSGTTAKIGPIGVDPLVEGQGIGTQAMQLVEQTFPEVKEWRLSTILQETTLCHFYEKMGYQKTGEIVWIQEEMALVFYIKTIEDKD</sequence>
<keyword evidence="1" id="KW-0808">Transferase</keyword>
<evidence type="ECO:0000313" key="4">
    <source>
        <dbReference type="EMBL" id="OJG10264.1"/>
    </source>
</evidence>
<protein>
    <recommendedName>
        <fullName evidence="3">N-acetyltransferase domain-containing protein</fullName>
    </recommendedName>
</protein>
<organism evidence="4 5">
    <name type="scientific">Enterococcus aquimarinus</name>
    <dbReference type="NCBI Taxonomy" id="328396"/>
    <lineage>
        <taxon>Bacteria</taxon>
        <taxon>Bacillati</taxon>
        <taxon>Bacillota</taxon>
        <taxon>Bacilli</taxon>
        <taxon>Lactobacillales</taxon>
        <taxon>Enterococcaceae</taxon>
        <taxon>Enterococcus</taxon>
    </lineage>
</organism>
<dbReference type="GO" id="GO:0016747">
    <property type="term" value="F:acyltransferase activity, transferring groups other than amino-acyl groups"/>
    <property type="evidence" value="ECO:0007669"/>
    <property type="project" value="InterPro"/>
</dbReference>
<dbReference type="Pfam" id="PF00583">
    <property type="entry name" value="Acetyltransf_1"/>
    <property type="match status" value="1"/>
</dbReference>
<accession>A0A1L8QS38</accession>
<name>A0A1L8QS38_9ENTE</name>
<dbReference type="PANTHER" id="PTHR43800">
    <property type="entry name" value="PEPTIDYL-LYSINE N-ACETYLTRANSFERASE YJAB"/>
    <property type="match status" value="1"/>
</dbReference>
<dbReference type="PROSITE" id="PS51186">
    <property type="entry name" value="GNAT"/>
    <property type="match status" value="1"/>
</dbReference>
<dbReference type="EMBL" id="JXKD01000009">
    <property type="protein sequence ID" value="OJG10264.1"/>
    <property type="molecule type" value="Genomic_DNA"/>
</dbReference>
<evidence type="ECO:0000256" key="1">
    <source>
        <dbReference type="ARBA" id="ARBA00022679"/>
    </source>
</evidence>
<evidence type="ECO:0000313" key="5">
    <source>
        <dbReference type="Proteomes" id="UP000182149"/>
    </source>
</evidence>
<proteinExistence type="predicted"/>
<dbReference type="OrthoDB" id="9786032at2"/>
<evidence type="ECO:0000256" key="2">
    <source>
        <dbReference type="ARBA" id="ARBA00023315"/>
    </source>
</evidence>
<feature type="domain" description="N-acetyltransferase" evidence="3">
    <location>
        <begin position="13"/>
        <end position="156"/>
    </location>
</feature>
<dbReference type="Proteomes" id="UP000182149">
    <property type="component" value="Unassembled WGS sequence"/>
</dbReference>
<keyword evidence="2" id="KW-0012">Acyltransferase</keyword>
<dbReference type="PANTHER" id="PTHR43800:SF1">
    <property type="entry name" value="PEPTIDYL-LYSINE N-ACETYLTRANSFERASE YJAB"/>
    <property type="match status" value="1"/>
</dbReference>
<dbReference type="InterPro" id="IPR000182">
    <property type="entry name" value="GNAT_dom"/>
</dbReference>
<dbReference type="Gene3D" id="3.40.630.30">
    <property type="match status" value="1"/>
</dbReference>
<dbReference type="InterPro" id="IPR016181">
    <property type="entry name" value="Acyl_CoA_acyltransferase"/>
</dbReference>
<gene>
    <name evidence="4" type="ORF">RU93_GL002289</name>
</gene>
<dbReference type="RefSeq" id="WP_084131279.1">
    <property type="nucleotide sequence ID" value="NZ_JBHSHF010000015.1"/>
</dbReference>
<comment type="caution">
    <text evidence="4">The sequence shown here is derived from an EMBL/GenBank/DDBJ whole genome shotgun (WGS) entry which is preliminary data.</text>
</comment>
<reference evidence="4 5" key="1">
    <citation type="submission" date="2014-12" db="EMBL/GenBank/DDBJ databases">
        <title>Draft genome sequences of 29 type strains of Enterococci.</title>
        <authorList>
            <person name="Zhong Z."/>
            <person name="Sun Z."/>
            <person name="Liu W."/>
            <person name="Zhang W."/>
            <person name="Zhang H."/>
        </authorList>
    </citation>
    <scope>NUCLEOTIDE SEQUENCE [LARGE SCALE GENOMIC DNA]</scope>
    <source>
        <strain evidence="4 5">DSM 17690</strain>
    </source>
</reference>
<keyword evidence="5" id="KW-1185">Reference proteome</keyword>
<dbReference type="CDD" id="cd04301">
    <property type="entry name" value="NAT_SF"/>
    <property type="match status" value="1"/>
</dbReference>
<dbReference type="SUPFAM" id="SSF55729">
    <property type="entry name" value="Acyl-CoA N-acyltransferases (Nat)"/>
    <property type="match status" value="1"/>
</dbReference>
<dbReference type="STRING" id="328396.RU93_GL002289"/>
<evidence type="ECO:0000259" key="3">
    <source>
        <dbReference type="PROSITE" id="PS51186"/>
    </source>
</evidence>
<dbReference type="AlphaFoldDB" id="A0A1L8QS38"/>